<evidence type="ECO:0000313" key="2">
    <source>
        <dbReference type="EMBL" id="MEA5403594.1"/>
    </source>
</evidence>
<keyword evidence="1" id="KW-0812">Transmembrane</keyword>
<dbReference type="PROSITE" id="PS51257">
    <property type="entry name" value="PROKAR_LIPOPROTEIN"/>
    <property type="match status" value="1"/>
</dbReference>
<dbReference type="PANTHER" id="PTHR34219:SF3">
    <property type="entry name" value="BLL7967 PROTEIN"/>
    <property type="match status" value="1"/>
</dbReference>
<sequence>MTIKKIIGQVHLWFGLASGLVVFILGVTGCIYCFEQELQNWWNADKLYVSAQKQPLPLDNLHAIAQAQLGKEKSITRIVTPVDKQGSYQFVAFKYNAKGWNYFQQWEYNYTVYLNPYNGAVLDVENTKFTLFPIVLRLHYDLLLGKVGKQIVGWSTVMFIVLLISGLVLWWPKNKAALKQRIRFDWKKTTQWKRKNYDLHNVPGFYSLLLALCISLTGLWFAFDWFKATVIWTANGGFIPAKEVPVNSDTLLTLQTSRILQKVSDKAHQIVPAGKVFMFNLPEKDNAKGTIRANIYHNADNYIKRSFLTFDQKSGELIKNKAYDTQTGAEKFTAMIYDIHVGKVLGLTGMILAFMASFIAASLPITGFYIWWGRRKKEKKQSKTINHPQEVSQKVLLKIS</sequence>
<dbReference type="Proteomes" id="UP001303899">
    <property type="component" value="Unassembled WGS sequence"/>
</dbReference>
<name>A0ABU5S523_9BACT</name>
<evidence type="ECO:0000256" key="1">
    <source>
        <dbReference type="SAM" id="Phobius"/>
    </source>
</evidence>
<reference evidence="2 3" key="1">
    <citation type="submission" date="2023-12" db="EMBL/GenBank/DDBJ databases">
        <title>Novel species of the genus Arcicella isolated from rivers.</title>
        <authorList>
            <person name="Lu H."/>
        </authorList>
    </citation>
    <scope>NUCLEOTIDE SEQUENCE [LARGE SCALE GENOMIC DNA]</scope>
    <source>
        <strain evidence="2 3">DC2W</strain>
    </source>
</reference>
<protein>
    <submittedName>
        <fullName evidence="2">PepSY-associated TM helix domain-containing protein</fullName>
    </submittedName>
</protein>
<organism evidence="2 3">
    <name type="scientific">Arcicella gelida</name>
    <dbReference type="NCBI Taxonomy" id="2984195"/>
    <lineage>
        <taxon>Bacteria</taxon>
        <taxon>Pseudomonadati</taxon>
        <taxon>Bacteroidota</taxon>
        <taxon>Cytophagia</taxon>
        <taxon>Cytophagales</taxon>
        <taxon>Flectobacillaceae</taxon>
        <taxon>Arcicella</taxon>
    </lineage>
</organism>
<keyword evidence="3" id="KW-1185">Reference proteome</keyword>
<dbReference type="PANTHER" id="PTHR34219">
    <property type="entry name" value="IRON-REGULATED INNER MEMBRANE PROTEIN-RELATED"/>
    <property type="match status" value="1"/>
</dbReference>
<keyword evidence="1" id="KW-1133">Transmembrane helix</keyword>
<evidence type="ECO:0000313" key="3">
    <source>
        <dbReference type="Proteomes" id="UP001303899"/>
    </source>
</evidence>
<feature type="transmembrane region" description="Helical" evidence="1">
    <location>
        <begin position="203"/>
        <end position="223"/>
    </location>
</feature>
<comment type="caution">
    <text evidence="2">The sequence shown here is derived from an EMBL/GenBank/DDBJ whole genome shotgun (WGS) entry which is preliminary data.</text>
</comment>
<accession>A0ABU5S523</accession>
<feature type="transmembrane region" description="Helical" evidence="1">
    <location>
        <begin position="350"/>
        <end position="372"/>
    </location>
</feature>
<feature type="transmembrane region" description="Helical" evidence="1">
    <location>
        <begin position="151"/>
        <end position="171"/>
    </location>
</feature>
<dbReference type="Pfam" id="PF03929">
    <property type="entry name" value="PepSY_TM"/>
    <property type="match status" value="1"/>
</dbReference>
<gene>
    <name evidence="2" type="ORF">VB776_11780</name>
</gene>
<dbReference type="RefSeq" id="WP_323329229.1">
    <property type="nucleotide sequence ID" value="NZ_JAYGIL010000012.1"/>
</dbReference>
<proteinExistence type="predicted"/>
<dbReference type="InterPro" id="IPR005625">
    <property type="entry name" value="PepSY-ass_TM"/>
</dbReference>
<feature type="transmembrane region" description="Helical" evidence="1">
    <location>
        <begin position="12"/>
        <end position="34"/>
    </location>
</feature>
<dbReference type="EMBL" id="JAYGIL010000012">
    <property type="protein sequence ID" value="MEA5403594.1"/>
    <property type="molecule type" value="Genomic_DNA"/>
</dbReference>
<keyword evidence="1" id="KW-0472">Membrane</keyword>